<evidence type="ECO:0000313" key="1">
    <source>
        <dbReference type="EMBL" id="MFC3813336.1"/>
    </source>
</evidence>
<proteinExistence type="predicted"/>
<organism evidence="1 2">
    <name type="scientific">Lacihabitans lacunae</name>
    <dbReference type="NCBI Taxonomy" id="1028214"/>
    <lineage>
        <taxon>Bacteria</taxon>
        <taxon>Pseudomonadati</taxon>
        <taxon>Bacteroidota</taxon>
        <taxon>Cytophagia</taxon>
        <taxon>Cytophagales</taxon>
        <taxon>Leadbetterellaceae</taxon>
        <taxon>Lacihabitans</taxon>
    </lineage>
</organism>
<gene>
    <name evidence="1" type="ORF">ACFOOI_21915</name>
</gene>
<protein>
    <submittedName>
        <fullName evidence="1">Uncharacterized protein</fullName>
    </submittedName>
</protein>
<dbReference type="Proteomes" id="UP001595616">
    <property type="component" value="Unassembled WGS sequence"/>
</dbReference>
<keyword evidence="2" id="KW-1185">Reference proteome</keyword>
<dbReference type="EMBL" id="JBHRYQ010000002">
    <property type="protein sequence ID" value="MFC3813336.1"/>
    <property type="molecule type" value="Genomic_DNA"/>
</dbReference>
<accession>A0ABV7Z504</accession>
<dbReference type="RefSeq" id="WP_379840324.1">
    <property type="nucleotide sequence ID" value="NZ_JBHRYQ010000002.1"/>
</dbReference>
<comment type="caution">
    <text evidence="1">The sequence shown here is derived from an EMBL/GenBank/DDBJ whole genome shotgun (WGS) entry which is preliminary data.</text>
</comment>
<evidence type="ECO:0000313" key="2">
    <source>
        <dbReference type="Proteomes" id="UP001595616"/>
    </source>
</evidence>
<reference evidence="2" key="1">
    <citation type="journal article" date="2019" name="Int. J. Syst. Evol. Microbiol.">
        <title>The Global Catalogue of Microorganisms (GCM) 10K type strain sequencing project: providing services to taxonomists for standard genome sequencing and annotation.</title>
        <authorList>
            <consortium name="The Broad Institute Genomics Platform"/>
            <consortium name="The Broad Institute Genome Sequencing Center for Infectious Disease"/>
            <person name="Wu L."/>
            <person name="Ma J."/>
        </authorList>
    </citation>
    <scope>NUCLEOTIDE SEQUENCE [LARGE SCALE GENOMIC DNA]</scope>
    <source>
        <strain evidence="2">CECT 7956</strain>
    </source>
</reference>
<sequence>MKVKFKTKEITEALIIKFNNPFLAKQGFSLDIGEEYLVFGLYIEKNGAIVIDCLNKNNHLHNYPLDLFEVVDNRVSKYWKMKIRENGEITFLPNEYYENEYFHDDLSEDTPEIVEQFHDMIKRFQEEFN</sequence>
<name>A0ABV7Z504_9BACT</name>